<evidence type="ECO:0000256" key="1">
    <source>
        <dbReference type="ARBA" id="ARBA00048287"/>
    </source>
</evidence>
<feature type="compositionally biased region" description="Basic and acidic residues" evidence="3">
    <location>
        <begin position="1357"/>
        <end position="1367"/>
    </location>
</feature>
<dbReference type="Gene3D" id="3.40.800.20">
    <property type="entry name" value="Histone deacetylase domain"/>
    <property type="match status" value="1"/>
</dbReference>
<reference evidence="5 6" key="1">
    <citation type="submission" date="2022-05" db="EMBL/GenBank/DDBJ databases">
        <title>Chromosome-level reference genomes for two strains of Caenorhabditis briggsae: an improved platform for comparative genomics.</title>
        <authorList>
            <person name="Stevens L."/>
            <person name="Andersen E.C."/>
        </authorList>
    </citation>
    <scope>NUCLEOTIDE SEQUENCE [LARGE SCALE GENOMIC DNA]</scope>
    <source>
        <strain evidence="5">QX1410_ONT</strain>
        <tissue evidence="5">Whole-organism</tissue>
    </source>
</reference>
<comment type="catalytic activity">
    <reaction evidence="1">
        <text>N(6)-acetyl-L-lysyl-[histone] + H2O = L-lysyl-[histone] + acetate</text>
        <dbReference type="Rhea" id="RHEA:58196"/>
        <dbReference type="Rhea" id="RHEA-COMP:9845"/>
        <dbReference type="Rhea" id="RHEA-COMP:11338"/>
        <dbReference type="ChEBI" id="CHEBI:15377"/>
        <dbReference type="ChEBI" id="CHEBI:29969"/>
        <dbReference type="ChEBI" id="CHEBI:30089"/>
        <dbReference type="ChEBI" id="CHEBI:61930"/>
        <dbReference type="EC" id="3.5.1.98"/>
    </reaction>
</comment>
<dbReference type="PRINTS" id="PR01270">
    <property type="entry name" value="HDASUPER"/>
</dbReference>
<feature type="compositionally biased region" description="Basic residues" evidence="3">
    <location>
        <begin position="654"/>
        <end position="670"/>
    </location>
</feature>
<dbReference type="InterPro" id="IPR000286">
    <property type="entry name" value="HDACs"/>
</dbReference>
<name>A0AAE9IVA3_CAEBR</name>
<feature type="compositionally biased region" description="Low complexity" evidence="3">
    <location>
        <begin position="735"/>
        <end position="745"/>
    </location>
</feature>
<evidence type="ECO:0000313" key="6">
    <source>
        <dbReference type="Proteomes" id="UP000827892"/>
    </source>
</evidence>
<dbReference type="PANTHER" id="PTHR10625">
    <property type="entry name" value="HISTONE DEACETYLASE HDAC1-RELATED"/>
    <property type="match status" value="1"/>
</dbReference>
<feature type="region of interest" description="Disordered" evidence="3">
    <location>
        <begin position="709"/>
        <end position="753"/>
    </location>
</feature>
<evidence type="ECO:0000256" key="3">
    <source>
        <dbReference type="SAM" id="MobiDB-lite"/>
    </source>
</evidence>
<feature type="region of interest" description="Disordered" evidence="3">
    <location>
        <begin position="1002"/>
        <end position="1025"/>
    </location>
</feature>
<dbReference type="EMBL" id="CP090892">
    <property type="protein sequence ID" value="ULU07319.1"/>
    <property type="molecule type" value="Genomic_DNA"/>
</dbReference>
<feature type="domain" description="C2H2-type" evidence="4">
    <location>
        <begin position="767"/>
        <end position="790"/>
    </location>
</feature>
<sequence length="1400" mass="158368">MSKKKVYVVMDRQEERHDQPWSSYHIETSKRLDVIYERLKESGLFDDTRIEHLPRREATEKEIQSVHTKRYVENVKSTETMDADQQEAFCSKYEDIFVNSATWKRAKLAAGSAIDLVTAVAINRIPGIAFIRPPGHHAMPDEGCGFCIFNNVAIAAKEALRCGFAKKVMIVDYDVHAANGTQECIESMGDNVRLISIHRYENGNFWPNMPQTGIYHNYTNTMNLPLNTTGLIDSDYCALFSHIIIPSIHSFEPDLIIVSSGFDASLGDPEGYMNVTPAGFATMIRMMMNTGIPVAAVLEGGYFLEALAADSEWVLKALLGEPIPPINLELINPAIADTISRVLSKYEDTSFFRKVQELRKLIGQSLIEADVKQTDYKGERTVHAPYDTRGIYTPFADEKVNKFKDLLGSLLQSYESIEKPDIPSVFKYVNTDDNLLDVQDGHLLIGPGKAIKLFVELLFISAFDPQFVSDSFLDVKDTNFDSIRFGDGLRNLDSIPAFKNLPLFQLANEKESMENIPDEEPAEYLEPVEEEIVENVIEEEEVHEEDVIHDDEMIQVEHEEVLEEIVEEDGLMYDTDGRVVEYEDMVMYEDETEVIEEYVEVEDLGNGRFAYVMTDEHGNRRLLKPEEVEAVKKTGVMHEVPPTKASGSSAGYQTHKRGRFPPKQKPRSNVRSHMFVDRAEYFHENSKQDINDITKIDVEKYVPAVTVNRRPIPPSPHFKVKAARNRKSAPWQEESGPSTSISSRSTPPPLAKDAMFQSQDDDVIVRFKCPECGQGFASMDRHCDHMHRNHDCQTVVREVDFFADREFENFLAKIEKATLGKEHDDLLRKKSRTGSSQVFVCNYMSKGRQKNAELVEVGIAGAAERPQTVCSAFVQKVHSYECIRVRYCDQHIHYDGNIGFRVPLAVKRRLFEMSFKRLPIACMQIMLSLEAEQLLVHPTRFEEKLKNLSHVEIVELLGIINASLRKRHETERTVRVPIKFGTLKSSEGSQTLIVTRVDVPKKESRRDLSDEPSTSAGPMVYSDDDEPVVGEGCDGFMEENFLYDPQNDRDPLLEELTETELGVLEAYERDIDAQLTEEQKKERIRQKTKFSLSKVIGTYQSLDTATHGLAVGDLHKETLTQLREMASYVVEICCQLDAEVKAQYNPDLRVDDIKRDMIAGIAHHERHSQPERRQRRILTSTSQGVSPLKGFRSTPARTHQEYSERILGKPPQQPSASFDMTQQQRLRLLREETLRNAAEAGSINPEEEKPLPIMAPVPDEFKAAPWIKPVRKRQSGPGGPSKKRGRPAAKKAGEAEDDAQIDVSVEVTQQEGVEKDSEGAAIQSEPSEIVVPETASTASTAPSEYDKPSQKEPAVTTEKETTETQEPKDEDDEEEPSTPLVLPTTTRTGRVVKPKKWEDD</sequence>
<organism evidence="5 6">
    <name type="scientific">Caenorhabditis briggsae</name>
    <dbReference type="NCBI Taxonomy" id="6238"/>
    <lineage>
        <taxon>Eukaryota</taxon>
        <taxon>Metazoa</taxon>
        <taxon>Ecdysozoa</taxon>
        <taxon>Nematoda</taxon>
        <taxon>Chromadorea</taxon>
        <taxon>Rhabditida</taxon>
        <taxon>Rhabditina</taxon>
        <taxon>Rhabditomorpha</taxon>
        <taxon>Rhabditoidea</taxon>
        <taxon>Rhabditidae</taxon>
        <taxon>Peloderinae</taxon>
        <taxon>Caenorhabditis</taxon>
    </lineage>
</organism>
<dbReference type="GO" id="GO:0141221">
    <property type="term" value="F:histone deacetylase activity, hydrolytic mechanism"/>
    <property type="evidence" value="ECO:0007669"/>
    <property type="project" value="UniProtKB-EC"/>
</dbReference>
<keyword evidence="2" id="KW-0862">Zinc</keyword>
<protein>
    <recommendedName>
        <fullName evidence="4">C2H2-type domain-containing protein</fullName>
    </recommendedName>
</protein>
<feature type="region of interest" description="Disordered" evidence="3">
    <location>
        <begin position="639"/>
        <end position="670"/>
    </location>
</feature>
<dbReference type="InterPro" id="IPR013087">
    <property type="entry name" value="Znf_C2H2_type"/>
</dbReference>
<keyword evidence="2" id="KW-0863">Zinc-finger</keyword>
<evidence type="ECO:0000256" key="2">
    <source>
        <dbReference type="PROSITE-ProRule" id="PRU00042"/>
    </source>
</evidence>
<dbReference type="SUPFAM" id="SSF52768">
    <property type="entry name" value="Arginase/deacetylase"/>
    <property type="match status" value="1"/>
</dbReference>
<evidence type="ECO:0000313" key="5">
    <source>
        <dbReference type="EMBL" id="ULU07319.1"/>
    </source>
</evidence>
<accession>A0AAE9IVA3</accession>
<dbReference type="PANTHER" id="PTHR10625:SF45">
    <property type="entry name" value="HISTONE DEACETYLASE DOMAIN-CONTAINING PROTEIN"/>
    <property type="match status" value="1"/>
</dbReference>
<dbReference type="PROSITE" id="PS50157">
    <property type="entry name" value="ZINC_FINGER_C2H2_2"/>
    <property type="match status" value="1"/>
</dbReference>
<dbReference type="Proteomes" id="UP000827892">
    <property type="component" value="Chromosome II"/>
</dbReference>
<evidence type="ECO:0000259" key="4">
    <source>
        <dbReference type="PROSITE" id="PS50157"/>
    </source>
</evidence>
<dbReference type="InterPro" id="IPR023696">
    <property type="entry name" value="Ureohydrolase_dom_sf"/>
</dbReference>
<keyword evidence="2" id="KW-0479">Metal-binding</keyword>
<dbReference type="InterPro" id="IPR037138">
    <property type="entry name" value="His_deacetylse_dom_sf"/>
</dbReference>
<dbReference type="Pfam" id="PF00850">
    <property type="entry name" value="Hist_deacetyl"/>
    <property type="match status" value="1"/>
</dbReference>
<feature type="compositionally biased region" description="Basic residues" evidence="3">
    <location>
        <begin position="718"/>
        <end position="727"/>
    </location>
</feature>
<dbReference type="InterPro" id="IPR023801">
    <property type="entry name" value="His_deacetylse_dom"/>
</dbReference>
<proteinExistence type="predicted"/>
<dbReference type="GO" id="GO:0008270">
    <property type="term" value="F:zinc ion binding"/>
    <property type="evidence" value="ECO:0007669"/>
    <property type="project" value="UniProtKB-KW"/>
</dbReference>
<dbReference type="PROSITE" id="PS00028">
    <property type="entry name" value="ZINC_FINGER_C2H2_1"/>
    <property type="match status" value="1"/>
</dbReference>
<feature type="region of interest" description="Disordered" evidence="3">
    <location>
        <begin position="1264"/>
        <end position="1400"/>
    </location>
</feature>
<gene>
    <name evidence="5" type="ORF">L3Y34_018818</name>
</gene>